<organism evidence="2 3">
    <name type="scientific">Bifidobacterium olomucense</name>
    <dbReference type="NCBI Taxonomy" id="2675324"/>
    <lineage>
        <taxon>Bacteria</taxon>
        <taxon>Bacillati</taxon>
        <taxon>Actinomycetota</taxon>
        <taxon>Actinomycetes</taxon>
        <taxon>Bifidobacteriales</taxon>
        <taxon>Bifidobacteriaceae</taxon>
        <taxon>Bifidobacterium</taxon>
    </lineage>
</organism>
<feature type="compositionally biased region" description="Basic and acidic residues" evidence="1">
    <location>
        <begin position="95"/>
        <end position="111"/>
    </location>
</feature>
<dbReference type="EMBL" id="JAAIIG010000002">
    <property type="protein sequence ID" value="NMM97647.1"/>
    <property type="molecule type" value="Genomic_DNA"/>
</dbReference>
<reference evidence="2 3" key="1">
    <citation type="submission" date="2020-02" db="EMBL/GenBank/DDBJ databases">
        <title>Characterization of phylogenetic diversity of novel bifidobacterial species isolated in Czech ZOOs.</title>
        <authorList>
            <person name="Lugli G.A."/>
            <person name="Vera N.B."/>
            <person name="Ventura M."/>
        </authorList>
    </citation>
    <scope>NUCLEOTIDE SEQUENCE [LARGE SCALE GENOMIC DNA]</scope>
    <source>
        <strain evidence="2 3">DSM 109959</strain>
    </source>
</reference>
<gene>
    <name evidence="2" type="ORF">G1C97_0596</name>
</gene>
<keyword evidence="3" id="KW-1185">Reference proteome</keyword>
<dbReference type="Proteomes" id="UP000543419">
    <property type="component" value="Unassembled WGS sequence"/>
</dbReference>
<feature type="region of interest" description="Disordered" evidence="1">
    <location>
        <begin position="61"/>
        <end position="183"/>
    </location>
</feature>
<protein>
    <submittedName>
        <fullName evidence="2">Uncharacterized protein</fullName>
    </submittedName>
</protein>
<feature type="compositionally biased region" description="Basic and acidic residues" evidence="1">
    <location>
        <begin position="130"/>
        <end position="146"/>
    </location>
</feature>
<name>A0A7Y0EWF7_9BIFI</name>
<dbReference type="AntiFam" id="ANF00041">
    <property type="entry name" value="Antisense to RNaseP"/>
</dbReference>
<comment type="caution">
    <text evidence="2">The sequence shown here is derived from an EMBL/GenBank/DDBJ whole genome shotgun (WGS) entry which is preliminary data.</text>
</comment>
<dbReference type="AlphaFoldDB" id="A0A7Y0EWF7"/>
<sequence>MARASSPYRHLLGLAPDEACHAAHCYQRPGGLLHRRFTLTRSRGRSVLCCAISQVTLGGRYPPSCSAEPGSSSADPNEDHGRGHQEVSSRQLYIRRGERLSEAIPTRRDGAFPDCALSSRRPTRNGVDAPDDRALAFYGLRDDRVPKPHPRIRPADRPRQSPVEPTHDPRLCVRAPSASRDAPSYDLRKSALPIRRIPRRPTAALQSTVRRPERPYPPRILCRVNDRATRWTNEVPHPIAATPIPGRLPYHRQYRPVHTEQCQHSAAAHYLVSRRLPQTAVLQSSHDRYRHRALTTQTM</sequence>
<evidence type="ECO:0000313" key="3">
    <source>
        <dbReference type="Proteomes" id="UP000543419"/>
    </source>
</evidence>
<evidence type="ECO:0000313" key="2">
    <source>
        <dbReference type="EMBL" id="NMM97647.1"/>
    </source>
</evidence>
<accession>A0A7Y0EWF7</accession>
<feature type="compositionally biased region" description="Basic and acidic residues" evidence="1">
    <location>
        <begin position="153"/>
        <end position="171"/>
    </location>
</feature>
<feature type="compositionally biased region" description="Basic and acidic residues" evidence="1">
    <location>
        <begin position="77"/>
        <end position="87"/>
    </location>
</feature>
<proteinExistence type="predicted"/>
<evidence type="ECO:0000256" key="1">
    <source>
        <dbReference type="SAM" id="MobiDB-lite"/>
    </source>
</evidence>